<dbReference type="EMBL" id="JBHLUH010000041">
    <property type="protein sequence ID" value="MFC0530116.1"/>
    <property type="molecule type" value="Genomic_DNA"/>
</dbReference>
<sequence length="284" mass="30313">MDIAIGLPNTLHVKGPDVVEWARRAEERGFSSLATIDRIVYPSYDSLTALAVAAGATSRIRLFTDVLVTPVYRPVLLAKVTASLDALSGGRLVLGLGVGSRPDDFAAMDRPVNRRGRLMDEALDLLHRAWAGESVTGNDQPVGPEPAAGNRIPVLIGGTSDAAVRRTARYGEGWTAGGSTPEAVAPMVAKVRQAWHEAGREGEPRIAALVYFGLGDPSVSMDSLRRYYSFLPDGGEGVAQAALRSPEAIRERVRAYADVGVSELVFDPTIPSVDQVDRLADVVL</sequence>
<dbReference type="Proteomes" id="UP001589867">
    <property type="component" value="Unassembled WGS sequence"/>
</dbReference>
<dbReference type="InterPro" id="IPR036661">
    <property type="entry name" value="Luciferase-like_sf"/>
</dbReference>
<dbReference type="RefSeq" id="WP_377253219.1">
    <property type="nucleotide sequence ID" value="NZ_JBHLUH010000041.1"/>
</dbReference>
<keyword evidence="2" id="KW-0288">FMN</keyword>
<dbReference type="InterPro" id="IPR011251">
    <property type="entry name" value="Luciferase-like_dom"/>
</dbReference>
<dbReference type="InterPro" id="IPR019921">
    <property type="entry name" value="Lucif-like_OxRdtase_Rv2161c"/>
</dbReference>
<dbReference type="PANTHER" id="PTHR42847:SF4">
    <property type="entry name" value="ALKANESULFONATE MONOOXYGENASE-RELATED"/>
    <property type="match status" value="1"/>
</dbReference>
<proteinExistence type="predicted"/>
<evidence type="ECO:0000256" key="3">
    <source>
        <dbReference type="ARBA" id="ARBA00023002"/>
    </source>
</evidence>
<gene>
    <name evidence="6" type="ORF">ACFFIA_20845</name>
</gene>
<comment type="caution">
    <text evidence="6">The sequence shown here is derived from an EMBL/GenBank/DDBJ whole genome shotgun (WGS) entry which is preliminary data.</text>
</comment>
<dbReference type="GO" id="GO:0016491">
    <property type="term" value="F:oxidoreductase activity"/>
    <property type="evidence" value="ECO:0007669"/>
    <property type="project" value="UniProtKB-KW"/>
</dbReference>
<name>A0ABV6M629_9ACTN</name>
<organism evidence="6 7">
    <name type="scientific">Phytohabitans kaempferiae</name>
    <dbReference type="NCBI Taxonomy" id="1620943"/>
    <lineage>
        <taxon>Bacteria</taxon>
        <taxon>Bacillati</taxon>
        <taxon>Actinomycetota</taxon>
        <taxon>Actinomycetes</taxon>
        <taxon>Micromonosporales</taxon>
        <taxon>Micromonosporaceae</taxon>
    </lineage>
</organism>
<keyword evidence="7" id="KW-1185">Reference proteome</keyword>
<keyword evidence="3 6" id="KW-0560">Oxidoreductase</keyword>
<evidence type="ECO:0000313" key="7">
    <source>
        <dbReference type="Proteomes" id="UP001589867"/>
    </source>
</evidence>
<dbReference type="EC" id="1.-.-.-" evidence="6"/>
<dbReference type="Gene3D" id="3.20.20.30">
    <property type="entry name" value="Luciferase-like domain"/>
    <property type="match status" value="1"/>
</dbReference>
<evidence type="ECO:0000313" key="6">
    <source>
        <dbReference type="EMBL" id="MFC0530116.1"/>
    </source>
</evidence>
<keyword evidence="4" id="KW-0503">Monooxygenase</keyword>
<evidence type="ECO:0000256" key="4">
    <source>
        <dbReference type="ARBA" id="ARBA00023033"/>
    </source>
</evidence>
<keyword evidence="1" id="KW-0285">Flavoprotein</keyword>
<protein>
    <submittedName>
        <fullName evidence="6">LLM class flavin-dependent oxidoreductase</fullName>
        <ecNumber evidence="6">1.-.-.-</ecNumber>
    </submittedName>
</protein>
<dbReference type="Pfam" id="PF00296">
    <property type="entry name" value="Bac_luciferase"/>
    <property type="match status" value="1"/>
</dbReference>
<reference evidence="6 7" key="1">
    <citation type="submission" date="2024-09" db="EMBL/GenBank/DDBJ databases">
        <authorList>
            <person name="Sun Q."/>
            <person name="Mori K."/>
        </authorList>
    </citation>
    <scope>NUCLEOTIDE SEQUENCE [LARGE SCALE GENOMIC DNA]</scope>
    <source>
        <strain evidence="6 7">TBRC 3947</strain>
    </source>
</reference>
<accession>A0ABV6M629</accession>
<dbReference type="PANTHER" id="PTHR42847">
    <property type="entry name" value="ALKANESULFONATE MONOOXYGENASE"/>
    <property type="match status" value="1"/>
</dbReference>
<dbReference type="NCBIfam" id="TIGR03619">
    <property type="entry name" value="F420_Rv2161c"/>
    <property type="match status" value="1"/>
</dbReference>
<dbReference type="SUPFAM" id="SSF51679">
    <property type="entry name" value="Bacterial luciferase-like"/>
    <property type="match status" value="1"/>
</dbReference>
<evidence type="ECO:0000256" key="1">
    <source>
        <dbReference type="ARBA" id="ARBA00022630"/>
    </source>
</evidence>
<evidence type="ECO:0000256" key="2">
    <source>
        <dbReference type="ARBA" id="ARBA00022643"/>
    </source>
</evidence>
<dbReference type="InterPro" id="IPR050172">
    <property type="entry name" value="SsuD_RutA_monooxygenase"/>
</dbReference>
<feature type="domain" description="Luciferase-like" evidence="5">
    <location>
        <begin position="17"/>
        <end position="216"/>
    </location>
</feature>
<evidence type="ECO:0000259" key="5">
    <source>
        <dbReference type="Pfam" id="PF00296"/>
    </source>
</evidence>